<dbReference type="InterPro" id="IPR032816">
    <property type="entry name" value="VTT_dom"/>
</dbReference>
<feature type="domain" description="VTT" evidence="7">
    <location>
        <begin position="30"/>
        <end position="156"/>
    </location>
</feature>
<evidence type="ECO:0000256" key="6">
    <source>
        <dbReference type="SAM" id="Phobius"/>
    </source>
</evidence>
<feature type="transmembrane region" description="Helical" evidence="6">
    <location>
        <begin position="135"/>
        <end position="156"/>
    </location>
</feature>
<feature type="transmembrane region" description="Helical" evidence="6">
    <location>
        <begin position="12"/>
        <end position="37"/>
    </location>
</feature>
<dbReference type="InterPro" id="IPR051311">
    <property type="entry name" value="DedA_domain"/>
</dbReference>
<comment type="subcellular location">
    <subcellularLocation>
        <location evidence="1">Cell membrane</location>
        <topology evidence="1">Multi-pass membrane protein</topology>
    </subcellularLocation>
</comment>
<comment type="caution">
    <text evidence="8">The sequence shown here is derived from an EMBL/GenBank/DDBJ whole genome shotgun (WGS) entry which is preliminary data.</text>
</comment>
<dbReference type="PANTHER" id="PTHR42709">
    <property type="entry name" value="ALKALINE PHOSPHATASE LIKE PROTEIN"/>
    <property type="match status" value="1"/>
</dbReference>
<keyword evidence="2" id="KW-1003">Cell membrane</keyword>
<accession>A0ABX0G7Z4</accession>
<dbReference type="EMBL" id="JAANHS010000007">
    <property type="protein sequence ID" value="NHB77211.1"/>
    <property type="molecule type" value="Genomic_DNA"/>
</dbReference>
<organism evidence="8 9">
    <name type="scientific">Rhodobacter calidifons</name>
    <dbReference type="NCBI Taxonomy" id="2715277"/>
    <lineage>
        <taxon>Bacteria</taxon>
        <taxon>Pseudomonadati</taxon>
        <taxon>Pseudomonadota</taxon>
        <taxon>Alphaproteobacteria</taxon>
        <taxon>Rhodobacterales</taxon>
        <taxon>Rhodobacter group</taxon>
        <taxon>Rhodobacter</taxon>
    </lineage>
</organism>
<keyword evidence="5 6" id="KW-0472">Membrane</keyword>
<evidence type="ECO:0000256" key="1">
    <source>
        <dbReference type="ARBA" id="ARBA00004651"/>
    </source>
</evidence>
<keyword evidence="9" id="KW-1185">Reference proteome</keyword>
<evidence type="ECO:0000256" key="4">
    <source>
        <dbReference type="ARBA" id="ARBA00022989"/>
    </source>
</evidence>
<name>A0ABX0G7Z4_9RHOB</name>
<dbReference type="PANTHER" id="PTHR42709:SF6">
    <property type="entry name" value="UNDECAPRENYL PHOSPHATE TRANSPORTER A"/>
    <property type="match status" value="1"/>
</dbReference>
<evidence type="ECO:0000259" key="7">
    <source>
        <dbReference type="Pfam" id="PF09335"/>
    </source>
</evidence>
<dbReference type="Proteomes" id="UP001515660">
    <property type="component" value="Unassembled WGS sequence"/>
</dbReference>
<gene>
    <name evidence="8" type="ORF">G8O29_10725</name>
</gene>
<proteinExistence type="predicted"/>
<keyword evidence="4 6" id="KW-1133">Transmembrane helix</keyword>
<feature type="transmembrane region" description="Helical" evidence="6">
    <location>
        <begin position="49"/>
        <end position="71"/>
    </location>
</feature>
<evidence type="ECO:0000313" key="9">
    <source>
        <dbReference type="Proteomes" id="UP001515660"/>
    </source>
</evidence>
<evidence type="ECO:0000256" key="2">
    <source>
        <dbReference type="ARBA" id="ARBA00022475"/>
    </source>
</evidence>
<evidence type="ECO:0000313" key="8">
    <source>
        <dbReference type="EMBL" id="NHB77211.1"/>
    </source>
</evidence>
<feature type="transmembrane region" description="Helical" evidence="6">
    <location>
        <begin position="168"/>
        <end position="190"/>
    </location>
</feature>
<dbReference type="RefSeq" id="WP_166403240.1">
    <property type="nucleotide sequence ID" value="NZ_JAANHS010000007.1"/>
</dbReference>
<reference evidence="8 9" key="1">
    <citation type="journal article" date="2022" name="Microorganisms">
        <title>Genome Sequence and Characterization of a Xanthorhodopsin-Containing, Aerobic Anoxygenic Phototrophic Rhodobacter Species, Isolated from Mesophilic Conditions at Yellowstone National Park.</title>
        <authorList>
            <person name="Kyndt J.A."/>
            <person name="Robertson S."/>
            <person name="Shoffstall I.B."/>
            <person name="Ramaley R.F."/>
            <person name="Meyer T.E."/>
        </authorList>
    </citation>
    <scope>NUCLEOTIDE SEQUENCE [LARGE SCALE GENOMIC DNA]</scope>
    <source>
        <strain evidence="8 9">M37P</strain>
    </source>
</reference>
<sequence length="206" mass="21409">MMDWMLELVPTYGIWLLAATTFLSCLALPIPASILMLTAGGFVAAEEMVLWQTFAAAAIGGSLGDQVGYWTGRKAGAPLLTRLRRDPARDKLLGRAVAIMERKGLLAVFLTRWLISPLGPWVNLTAGSTGYGWGRFTMAGIAGEAVWAGTYVGAGYAFAGNVSAAGDLIGSVLGIVAGAAGVVILGYWLWVSQSGDADPALTAGKG</sequence>
<keyword evidence="3 6" id="KW-0812">Transmembrane</keyword>
<evidence type="ECO:0000256" key="5">
    <source>
        <dbReference type="ARBA" id="ARBA00023136"/>
    </source>
</evidence>
<evidence type="ECO:0000256" key="3">
    <source>
        <dbReference type="ARBA" id="ARBA00022692"/>
    </source>
</evidence>
<protein>
    <submittedName>
        <fullName evidence="8">DedA family protein</fullName>
    </submittedName>
</protein>
<dbReference type="Pfam" id="PF09335">
    <property type="entry name" value="VTT_dom"/>
    <property type="match status" value="1"/>
</dbReference>